<accession>E3MN02</accession>
<dbReference type="InParanoid" id="E3MN02"/>
<sequence>MRSQLTFSTHRLACCFGHRCSVYATTSYENAFIPQKNSALFFQKRMLHVTDVQLVRARYPDEKQGKPQEENDGNQSNSEEKSSEQQEGPKKIDPATIRKLRMYVLAVAGLSFVTSFIMLSQMFTGDRNSTDGLASEDFTRPGIPMKTFVDNYLKHGEVKRIVFVPGNTRAIAILHPGAVIDGKPASDQSVVVEYPQNAQQFWADIRKAEAEIGIGLAQGVQIDLYQGMTTLKYVFILKRKFQLIFFRVVELLIGVVILAWLGTQYGRLLRKRLLENQAKNAKK</sequence>
<feature type="compositionally biased region" description="Basic and acidic residues" evidence="1">
    <location>
        <begin position="58"/>
        <end position="69"/>
    </location>
</feature>
<dbReference type="Gene3D" id="3.40.1690.20">
    <property type="match status" value="1"/>
</dbReference>
<evidence type="ECO:0000256" key="2">
    <source>
        <dbReference type="SAM" id="Phobius"/>
    </source>
</evidence>
<evidence type="ECO:0000313" key="3">
    <source>
        <dbReference type="EMBL" id="EFP05179.1"/>
    </source>
</evidence>
<dbReference type="AlphaFoldDB" id="E3MN02"/>
<protein>
    <submittedName>
        <fullName evidence="3">Uncharacterized protein</fullName>
    </submittedName>
</protein>
<keyword evidence="2" id="KW-0812">Transmembrane</keyword>
<keyword evidence="2" id="KW-0472">Membrane</keyword>
<dbReference type="Proteomes" id="UP000008281">
    <property type="component" value="Unassembled WGS sequence"/>
</dbReference>
<dbReference type="OMA" id="AWLGTQY"/>
<dbReference type="FunCoup" id="E3MN02">
    <property type="interactions" value="1217"/>
</dbReference>
<feature type="transmembrane region" description="Helical" evidence="2">
    <location>
        <begin position="100"/>
        <end position="123"/>
    </location>
</feature>
<keyword evidence="2" id="KW-1133">Transmembrane helix</keyword>
<dbReference type="eggNOG" id="ENOG502SUHX">
    <property type="taxonomic scope" value="Eukaryota"/>
</dbReference>
<feature type="compositionally biased region" description="Basic and acidic residues" evidence="1">
    <location>
        <begin position="78"/>
        <end position="92"/>
    </location>
</feature>
<feature type="region of interest" description="Disordered" evidence="1">
    <location>
        <begin position="58"/>
        <end position="92"/>
    </location>
</feature>
<evidence type="ECO:0000256" key="1">
    <source>
        <dbReference type="SAM" id="MobiDB-lite"/>
    </source>
</evidence>
<evidence type="ECO:0000313" key="4">
    <source>
        <dbReference type="Proteomes" id="UP000008281"/>
    </source>
</evidence>
<name>E3MN02_CAERE</name>
<dbReference type="EMBL" id="DS268458">
    <property type="protein sequence ID" value="EFP05179.1"/>
    <property type="molecule type" value="Genomic_DNA"/>
</dbReference>
<keyword evidence="4" id="KW-1185">Reference proteome</keyword>
<dbReference type="HOGENOM" id="CLU_091110_0_0_1"/>
<organism evidence="4">
    <name type="scientific">Caenorhabditis remanei</name>
    <name type="common">Caenorhabditis vulgaris</name>
    <dbReference type="NCBI Taxonomy" id="31234"/>
    <lineage>
        <taxon>Eukaryota</taxon>
        <taxon>Metazoa</taxon>
        <taxon>Ecdysozoa</taxon>
        <taxon>Nematoda</taxon>
        <taxon>Chromadorea</taxon>
        <taxon>Rhabditida</taxon>
        <taxon>Rhabditina</taxon>
        <taxon>Rhabditomorpha</taxon>
        <taxon>Rhabditoidea</taxon>
        <taxon>Rhabditidae</taxon>
        <taxon>Peloderinae</taxon>
        <taxon>Caenorhabditis</taxon>
    </lineage>
</organism>
<proteinExistence type="predicted"/>
<dbReference type="OrthoDB" id="5867382at2759"/>
<reference evidence="3" key="1">
    <citation type="submission" date="2007-07" db="EMBL/GenBank/DDBJ databases">
        <title>PCAP assembly of the Caenorhabditis remanei genome.</title>
        <authorList>
            <consortium name="The Caenorhabditis remanei Sequencing Consortium"/>
            <person name="Wilson R.K."/>
        </authorList>
    </citation>
    <scope>NUCLEOTIDE SEQUENCE [LARGE SCALE GENOMIC DNA]</scope>
    <source>
        <strain evidence="3">PB4641</strain>
    </source>
</reference>
<gene>
    <name evidence="3" type="ORF">CRE_04120</name>
</gene>
<dbReference type="STRING" id="31234.E3MN02"/>
<feature type="transmembrane region" description="Helical" evidence="2">
    <location>
        <begin position="241"/>
        <end position="262"/>
    </location>
</feature>